<keyword evidence="1 3" id="KW-0413">Isomerase</keyword>
<dbReference type="RefSeq" id="WP_308872381.1">
    <property type="nucleotide sequence ID" value="NZ_CP133217.1"/>
</dbReference>
<dbReference type="PANTHER" id="PTHR43174">
    <property type="entry name" value="UDP-N-ACETYLGLUCOSAMINE 2-EPIMERASE"/>
    <property type="match status" value="1"/>
</dbReference>
<proteinExistence type="inferred from homology"/>
<dbReference type="NCBIfam" id="TIGR00236">
    <property type="entry name" value="wecB"/>
    <property type="match status" value="1"/>
</dbReference>
<organism evidence="3">
    <name type="scientific">Thiothrix subterranea</name>
    <dbReference type="NCBI Taxonomy" id="2735563"/>
    <lineage>
        <taxon>Bacteria</taxon>
        <taxon>Pseudomonadati</taxon>
        <taxon>Pseudomonadota</taxon>
        <taxon>Gammaproteobacteria</taxon>
        <taxon>Thiotrichales</taxon>
        <taxon>Thiotrichaceae</taxon>
        <taxon>Thiothrix</taxon>
    </lineage>
</organism>
<dbReference type="PANTHER" id="PTHR43174:SF1">
    <property type="entry name" value="UDP-N-ACETYLGLUCOSAMINE 2-EPIMERASE"/>
    <property type="match status" value="1"/>
</dbReference>
<dbReference type="Gene3D" id="3.40.50.2000">
    <property type="entry name" value="Glycogen Phosphorylase B"/>
    <property type="match status" value="2"/>
</dbReference>
<feature type="domain" description="UDP-N-acetylglucosamine 2-epimerase" evidence="2">
    <location>
        <begin position="27"/>
        <end position="356"/>
    </location>
</feature>
<reference evidence="3" key="1">
    <citation type="submission" date="2023-08" db="EMBL/GenBank/DDBJ databases">
        <title>New molecular markers tilS and rpoB for phylogenetic and monitoring studies of the genus Thiothrix biodiversity.</title>
        <authorList>
            <person name="Ravin N.V."/>
            <person name="Smolyakov D."/>
            <person name="Markov N.D."/>
            <person name="Beletsky A.V."/>
            <person name="Mardanov A.V."/>
            <person name="Rudenko T.S."/>
            <person name="Grabovich M.Y."/>
        </authorList>
    </citation>
    <scope>NUCLEOTIDE SEQUENCE</scope>
    <source>
        <strain evidence="3">DNT52</strain>
    </source>
</reference>
<sequence length="360" mass="39489">MKILTVIGARPQFIKAAAISHGFAQYDAIQEVLLHTGQHFDSNMSDVFFEELGIPKPAYNLGIGGGLHGAMTGAQLAGIEEVLLHEKPDWVLVYGDTNSTLAGALAASKLHIPVAHVEAGLRSFNRKMPEEINRVVTDHISTALFAPTATAMQHLAYEGIPAERCHQVGDVMYDAALLFGERAKQQSTILQQLNLIAGEYVLATIHRAENTDDLQRLKIILQSLGEISQTLPVVWPVHPRTRKLLEQKTLHGLLGNKVQLIDPVGYLDMVMLEQHAAVIATDSGGVQKEAFFYQVPCVTLRDETEWVELIAAGWNQLVKLDDTNEVTQTILGAKLKTSTAIQPYGQGNAAVKITSYFREI</sequence>
<dbReference type="Pfam" id="PF02350">
    <property type="entry name" value="Epimerase_2"/>
    <property type="match status" value="1"/>
</dbReference>
<dbReference type="EC" id="5.1.3.14" evidence="3"/>
<protein>
    <submittedName>
        <fullName evidence="3">UDP-N-acetylglucosamine 2-epimerase (Non-hydrolyzing)</fullName>
        <ecNumber evidence="3">5.1.3.14</ecNumber>
    </submittedName>
</protein>
<dbReference type="CDD" id="cd03786">
    <property type="entry name" value="GTB_UDP-GlcNAc_2-Epimerase"/>
    <property type="match status" value="1"/>
</dbReference>
<dbReference type="GO" id="GO:0008761">
    <property type="term" value="F:UDP-N-acetylglucosamine 2-epimerase activity"/>
    <property type="evidence" value="ECO:0007669"/>
    <property type="project" value="UniProtKB-EC"/>
</dbReference>
<dbReference type="Proteomes" id="UP001229862">
    <property type="component" value="Chromosome"/>
</dbReference>
<dbReference type="InterPro" id="IPR003331">
    <property type="entry name" value="UDP_GlcNAc_Epimerase_2_dom"/>
</dbReference>
<dbReference type="EMBL" id="CP133217">
    <property type="protein sequence ID" value="WML88571.1"/>
    <property type="molecule type" value="Genomic_DNA"/>
</dbReference>
<comment type="similarity">
    <text evidence="1">Belongs to the UDP-N-acetylglucosamine 2-epimerase family.</text>
</comment>
<gene>
    <name evidence="3" type="primary">wecB</name>
    <name evidence="3" type="ORF">RCG00_09380</name>
</gene>
<evidence type="ECO:0000256" key="1">
    <source>
        <dbReference type="RuleBase" id="RU003513"/>
    </source>
</evidence>
<accession>A0AA51MSJ8</accession>
<dbReference type="InterPro" id="IPR029767">
    <property type="entry name" value="WecB-like"/>
</dbReference>
<name>A0AA51MSJ8_9GAMM</name>
<evidence type="ECO:0000259" key="2">
    <source>
        <dbReference type="Pfam" id="PF02350"/>
    </source>
</evidence>
<evidence type="ECO:0000313" key="3">
    <source>
        <dbReference type="EMBL" id="WML88571.1"/>
    </source>
</evidence>
<dbReference type="SUPFAM" id="SSF53756">
    <property type="entry name" value="UDP-Glycosyltransferase/glycogen phosphorylase"/>
    <property type="match status" value="1"/>
</dbReference>
<dbReference type="AlphaFoldDB" id="A0AA51MSJ8"/>